<comment type="caution">
    <text evidence="2">The sequence shown here is derived from an EMBL/GenBank/DDBJ whole genome shotgun (WGS) entry which is preliminary data.</text>
</comment>
<gene>
    <name evidence="2" type="ORF">FB463_002155</name>
</gene>
<evidence type="ECO:0000313" key="2">
    <source>
        <dbReference type="EMBL" id="MBA8813906.1"/>
    </source>
</evidence>
<reference evidence="2 3" key="1">
    <citation type="submission" date="2020-07" db="EMBL/GenBank/DDBJ databases">
        <title>Sequencing the genomes of 1000 actinobacteria strains.</title>
        <authorList>
            <person name="Klenk H.-P."/>
        </authorList>
    </citation>
    <scope>NUCLEOTIDE SEQUENCE [LARGE SCALE GENOMIC DNA]</scope>
    <source>
        <strain evidence="2 3">DSM 10309</strain>
    </source>
</reference>
<dbReference type="Proteomes" id="UP000522688">
    <property type="component" value="Unassembled WGS sequence"/>
</dbReference>
<evidence type="ECO:0008006" key="4">
    <source>
        <dbReference type="Google" id="ProtNLM"/>
    </source>
</evidence>
<feature type="compositionally biased region" description="Polar residues" evidence="1">
    <location>
        <begin position="204"/>
        <end position="214"/>
    </location>
</feature>
<dbReference type="PROSITE" id="PS51257">
    <property type="entry name" value="PROKAR_LIPOPROTEIN"/>
    <property type="match status" value="1"/>
</dbReference>
<organism evidence="2 3">
    <name type="scientific">Frigoribacterium faeni</name>
    <dbReference type="NCBI Taxonomy" id="145483"/>
    <lineage>
        <taxon>Bacteria</taxon>
        <taxon>Bacillati</taxon>
        <taxon>Actinomycetota</taxon>
        <taxon>Actinomycetes</taxon>
        <taxon>Micrococcales</taxon>
        <taxon>Microbacteriaceae</taxon>
        <taxon>Frigoribacterium</taxon>
    </lineage>
</organism>
<proteinExistence type="predicted"/>
<evidence type="ECO:0000256" key="1">
    <source>
        <dbReference type="SAM" id="MobiDB-lite"/>
    </source>
</evidence>
<accession>A0A7W3JJA4</accession>
<sequence length="214" mass="21935">MRDGSVLNLRSALGRRTVAATAVAVGVVLAAAGCNFISPQATLKQYDASDGTSVNVGDIAVRNAIALTEDGTEASLSMVVLNTGDDAVDVSFQYPTEAGQQTETVTVDGDSQVRRGTTEGDDQLLMTGLDVTVGSLIPVYVQYGTETGKTLQVPVLNGDLPEYATLLPSPATSDEPGTDSTPLPESSANPEGNDRQSDDGATQEGATPSATTAP</sequence>
<protein>
    <recommendedName>
        <fullName evidence="4">DNA modification methylase</fullName>
    </recommendedName>
</protein>
<dbReference type="OrthoDB" id="3267550at2"/>
<dbReference type="AlphaFoldDB" id="A0A7W3JJA4"/>
<feature type="region of interest" description="Disordered" evidence="1">
    <location>
        <begin position="166"/>
        <end position="214"/>
    </location>
</feature>
<feature type="compositionally biased region" description="Polar residues" evidence="1">
    <location>
        <begin position="178"/>
        <end position="190"/>
    </location>
</feature>
<dbReference type="RefSeq" id="WP_146852506.1">
    <property type="nucleotide sequence ID" value="NZ_BAAAHR010000003.1"/>
</dbReference>
<evidence type="ECO:0000313" key="3">
    <source>
        <dbReference type="Proteomes" id="UP000522688"/>
    </source>
</evidence>
<dbReference type="EMBL" id="JACGWW010000002">
    <property type="protein sequence ID" value="MBA8813906.1"/>
    <property type="molecule type" value="Genomic_DNA"/>
</dbReference>
<name>A0A7W3JJA4_9MICO</name>